<name>A0ABT1HER8_9NOCA</name>
<keyword evidence="3" id="KW-1185">Reference proteome</keyword>
<organism evidence="2 3">
    <name type="scientific">Williamsia maris</name>
    <dbReference type="NCBI Taxonomy" id="72806"/>
    <lineage>
        <taxon>Bacteria</taxon>
        <taxon>Bacillati</taxon>
        <taxon>Actinomycetota</taxon>
        <taxon>Actinomycetes</taxon>
        <taxon>Mycobacteriales</taxon>
        <taxon>Nocardiaceae</taxon>
        <taxon>Williamsia</taxon>
    </lineage>
</organism>
<protein>
    <recommendedName>
        <fullName evidence="4">DUF4194 domain-containing protein</fullName>
    </recommendedName>
</protein>
<dbReference type="Proteomes" id="UP001206895">
    <property type="component" value="Unassembled WGS sequence"/>
</dbReference>
<dbReference type="RefSeq" id="WP_253661227.1">
    <property type="nucleotide sequence ID" value="NZ_BAAAJQ010000001.1"/>
</dbReference>
<dbReference type="Pfam" id="PF13835">
    <property type="entry name" value="DUF4194"/>
    <property type="match status" value="1"/>
</dbReference>
<feature type="compositionally biased region" description="Acidic residues" evidence="1">
    <location>
        <begin position="252"/>
        <end position="280"/>
    </location>
</feature>
<feature type="compositionally biased region" description="Basic and acidic residues" evidence="1">
    <location>
        <begin position="14"/>
        <end position="31"/>
    </location>
</feature>
<comment type="caution">
    <text evidence="2">The sequence shown here is derived from an EMBL/GenBank/DDBJ whole genome shotgun (WGS) entry which is preliminary data.</text>
</comment>
<feature type="region of interest" description="Disordered" evidence="1">
    <location>
        <begin position="247"/>
        <end position="280"/>
    </location>
</feature>
<evidence type="ECO:0008006" key="4">
    <source>
        <dbReference type="Google" id="ProtNLM"/>
    </source>
</evidence>
<dbReference type="InterPro" id="IPR025449">
    <property type="entry name" value="JetB"/>
</dbReference>
<accession>A0ABT1HER8</accession>
<reference evidence="2 3" key="1">
    <citation type="submission" date="2022-06" db="EMBL/GenBank/DDBJ databases">
        <title>Genomic Encyclopedia of Archaeal and Bacterial Type Strains, Phase II (KMG-II): from individual species to whole genera.</title>
        <authorList>
            <person name="Goeker M."/>
        </authorList>
    </citation>
    <scope>NUCLEOTIDE SEQUENCE [LARGE SCALE GENOMIC DNA]</scope>
    <source>
        <strain evidence="2 3">DSM 44693</strain>
    </source>
</reference>
<sequence>MTAPDDIDTDDTETTDRPEQTGDDLFVDHPGAEADSSVDLSHFSFDGSAPVGDVTESRVSPRFDGDTSALPAPVCYALQELISAAHVSAKSRNWRAIEANEEIIRSRLSELNLGLEINAEHRYAYTRQITEPDPRQRNILRASTLTLAASVLALFLRQKYLTGVDETVTVERSEMVDHMLTFKPVRDTDEAGFVRRIDAAINVLENRKIIRALPGTDRYAIYGVIASLLTPEQVQAYTTAYRTLAGGGPDLAELDEPDADPGALDDADPNEDADENEDAR</sequence>
<evidence type="ECO:0000256" key="1">
    <source>
        <dbReference type="SAM" id="MobiDB-lite"/>
    </source>
</evidence>
<gene>
    <name evidence="2" type="ORF">LX13_002035</name>
</gene>
<feature type="compositionally biased region" description="Acidic residues" evidence="1">
    <location>
        <begin position="1"/>
        <end position="13"/>
    </location>
</feature>
<feature type="region of interest" description="Disordered" evidence="1">
    <location>
        <begin position="1"/>
        <end position="31"/>
    </location>
</feature>
<proteinExistence type="predicted"/>
<dbReference type="EMBL" id="JAMTCJ010000002">
    <property type="protein sequence ID" value="MCP2176216.1"/>
    <property type="molecule type" value="Genomic_DNA"/>
</dbReference>
<evidence type="ECO:0000313" key="3">
    <source>
        <dbReference type="Proteomes" id="UP001206895"/>
    </source>
</evidence>
<evidence type="ECO:0000313" key="2">
    <source>
        <dbReference type="EMBL" id="MCP2176216.1"/>
    </source>
</evidence>